<dbReference type="PANTHER" id="PTHR34472:SF1">
    <property type="entry name" value="SULFUR CARRIER PROTEIN THIS"/>
    <property type="match status" value="1"/>
</dbReference>
<reference evidence="1 2" key="1">
    <citation type="submission" date="2018-06" db="EMBL/GenBank/DDBJ databases">
        <authorList>
            <consortium name="Pathogen Informatics"/>
            <person name="Doyle S."/>
        </authorList>
    </citation>
    <scope>NUCLEOTIDE SEQUENCE [LARGE SCALE GENOMIC DNA]</scope>
    <source>
        <strain evidence="1 2">NCTC11661</strain>
    </source>
</reference>
<dbReference type="EMBL" id="UFTJ01000003">
    <property type="protein sequence ID" value="SUV52895.1"/>
    <property type="molecule type" value="Genomic_DNA"/>
</dbReference>
<dbReference type="RefSeq" id="WP_002687919.1">
    <property type="nucleotide sequence ID" value="NZ_UFTJ01000003.1"/>
</dbReference>
<dbReference type="InterPro" id="IPR016155">
    <property type="entry name" value="Mopterin_synth/thiamin_S_b"/>
</dbReference>
<dbReference type="CDD" id="cd00565">
    <property type="entry name" value="Ubl_ThiS"/>
    <property type="match status" value="1"/>
</dbReference>
<dbReference type="Proteomes" id="UP000255515">
    <property type="component" value="Unassembled WGS sequence"/>
</dbReference>
<accession>A0A380ZV62</accession>
<dbReference type="SUPFAM" id="SSF54285">
    <property type="entry name" value="MoaD/ThiS"/>
    <property type="match status" value="1"/>
</dbReference>
<proteinExistence type="predicted"/>
<evidence type="ECO:0000313" key="2">
    <source>
        <dbReference type="Proteomes" id="UP000255515"/>
    </source>
</evidence>
<dbReference type="Gene3D" id="3.10.20.30">
    <property type="match status" value="1"/>
</dbReference>
<organism evidence="1 2">
    <name type="scientific">Bergeyella zoohelcum</name>
    <dbReference type="NCBI Taxonomy" id="1015"/>
    <lineage>
        <taxon>Bacteria</taxon>
        <taxon>Pseudomonadati</taxon>
        <taxon>Bacteroidota</taxon>
        <taxon>Flavobacteriia</taxon>
        <taxon>Flavobacteriales</taxon>
        <taxon>Weeksellaceae</taxon>
        <taxon>Bergeyella</taxon>
    </lineage>
</organism>
<dbReference type="Pfam" id="PF02597">
    <property type="entry name" value="ThiS"/>
    <property type="match status" value="1"/>
</dbReference>
<dbReference type="InterPro" id="IPR012675">
    <property type="entry name" value="Beta-grasp_dom_sf"/>
</dbReference>
<dbReference type="AlphaFoldDB" id="A0A380ZV62"/>
<sequence>MIVFINEEECSFPDGTSLLTIAETVLNQQTKGTAIALNEIVIPKSEWETTFPKHHDAILIIKATQGG</sequence>
<dbReference type="NCBIfam" id="TIGR01683">
    <property type="entry name" value="thiS"/>
    <property type="match status" value="1"/>
</dbReference>
<name>A0A380ZV62_9FLAO</name>
<protein>
    <submittedName>
        <fullName evidence="1">Sulfur carrier protein ThiS</fullName>
    </submittedName>
</protein>
<dbReference type="InterPro" id="IPR010035">
    <property type="entry name" value="Thi_S"/>
</dbReference>
<dbReference type="PANTHER" id="PTHR34472">
    <property type="entry name" value="SULFUR CARRIER PROTEIN THIS"/>
    <property type="match status" value="1"/>
</dbReference>
<gene>
    <name evidence="1" type="ORF">NCTC11661_02042</name>
</gene>
<evidence type="ECO:0000313" key="1">
    <source>
        <dbReference type="EMBL" id="SUV52895.1"/>
    </source>
</evidence>
<dbReference type="InterPro" id="IPR003749">
    <property type="entry name" value="ThiS/MoaD-like"/>
</dbReference>